<name>A0ABV2HB51_9HYPH</name>
<sequence length="103" mass="11171">MISDIAAWLFTLFVLDPVHAEVRERLERARLPVEAVQQSQQCLSTHGPRLIQQAGEDPVWAVGTAIGVATGLRSPAQLLDINDPNCQILTELLANEGGETLEG</sequence>
<keyword evidence="2" id="KW-1185">Reference proteome</keyword>
<organism evidence="1 2">
    <name type="scientific">Pseudorhizobium tarimense</name>
    <dbReference type="NCBI Taxonomy" id="1079109"/>
    <lineage>
        <taxon>Bacteria</taxon>
        <taxon>Pseudomonadati</taxon>
        <taxon>Pseudomonadota</taxon>
        <taxon>Alphaproteobacteria</taxon>
        <taxon>Hyphomicrobiales</taxon>
        <taxon>Rhizobiaceae</taxon>
        <taxon>Rhizobium/Agrobacterium group</taxon>
        <taxon>Pseudorhizobium</taxon>
    </lineage>
</organism>
<evidence type="ECO:0000313" key="1">
    <source>
        <dbReference type="EMBL" id="MET3587756.1"/>
    </source>
</evidence>
<dbReference type="EMBL" id="JBEPLJ010000016">
    <property type="protein sequence ID" value="MET3587756.1"/>
    <property type="molecule type" value="Genomic_DNA"/>
</dbReference>
<dbReference type="RefSeq" id="WP_247245383.1">
    <property type="nucleotide sequence ID" value="NZ_JALJRA010000015.1"/>
</dbReference>
<proteinExistence type="predicted"/>
<protein>
    <submittedName>
        <fullName evidence="1">Uncharacterized protein</fullName>
    </submittedName>
</protein>
<reference evidence="1 2" key="1">
    <citation type="submission" date="2024-06" db="EMBL/GenBank/DDBJ databases">
        <title>Genomic Encyclopedia of Type Strains, Phase IV (KMG-IV): sequencing the most valuable type-strain genomes for metagenomic binning, comparative biology and taxonomic classification.</title>
        <authorList>
            <person name="Goeker M."/>
        </authorList>
    </citation>
    <scope>NUCLEOTIDE SEQUENCE [LARGE SCALE GENOMIC DNA]</scope>
    <source>
        <strain evidence="1 2">DSM 105042</strain>
    </source>
</reference>
<evidence type="ECO:0000313" key="2">
    <source>
        <dbReference type="Proteomes" id="UP001549031"/>
    </source>
</evidence>
<accession>A0ABV2HB51</accession>
<gene>
    <name evidence="1" type="ORF">ABID21_003887</name>
</gene>
<comment type="caution">
    <text evidence="1">The sequence shown here is derived from an EMBL/GenBank/DDBJ whole genome shotgun (WGS) entry which is preliminary data.</text>
</comment>
<dbReference type="Proteomes" id="UP001549031">
    <property type="component" value="Unassembled WGS sequence"/>
</dbReference>